<dbReference type="GO" id="GO:0005829">
    <property type="term" value="C:cytosol"/>
    <property type="evidence" value="ECO:0007669"/>
    <property type="project" value="TreeGrafter"/>
</dbReference>
<dbReference type="InterPro" id="IPR044742">
    <property type="entry name" value="DEAD/DEAH_RhlB"/>
</dbReference>
<evidence type="ECO:0000256" key="8">
    <source>
        <dbReference type="ARBA" id="ARBA00047984"/>
    </source>
</evidence>
<evidence type="ECO:0000313" key="16">
    <source>
        <dbReference type="Proteomes" id="UP000198384"/>
    </source>
</evidence>
<dbReference type="SUPFAM" id="SSF52540">
    <property type="entry name" value="P-loop containing nucleoside triphosphate hydrolases"/>
    <property type="match status" value="1"/>
</dbReference>
<evidence type="ECO:0000256" key="7">
    <source>
        <dbReference type="ARBA" id="ARBA00038437"/>
    </source>
</evidence>
<evidence type="ECO:0000256" key="5">
    <source>
        <dbReference type="ARBA" id="ARBA00022806"/>
    </source>
</evidence>
<dbReference type="InterPro" id="IPR027417">
    <property type="entry name" value="P-loop_NTPase"/>
</dbReference>
<dbReference type="InterPro" id="IPR011545">
    <property type="entry name" value="DEAD/DEAH_box_helicase_dom"/>
</dbReference>
<feature type="compositionally biased region" description="Basic residues" evidence="11">
    <location>
        <begin position="414"/>
        <end position="425"/>
    </location>
</feature>
<feature type="domain" description="DEAD-box RNA helicase Q" evidence="14">
    <location>
        <begin position="1"/>
        <end position="29"/>
    </location>
</feature>
<evidence type="ECO:0000256" key="2">
    <source>
        <dbReference type="ARBA" id="ARBA00022490"/>
    </source>
</evidence>
<dbReference type="OrthoDB" id="9785240at2"/>
<dbReference type="Pfam" id="PF00270">
    <property type="entry name" value="DEAD"/>
    <property type="match status" value="1"/>
</dbReference>
<dbReference type="GO" id="GO:0009266">
    <property type="term" value="P:response to temperature stimulus"/>
    <property type="evidence" value="ECO:0007669"/>
    <property type="project" value="UniProtKB-ARBA"/>
</dbReference>
<feature type="domain" description="Helicase C-terminal" evidence="13">
    <location>
        <begin position="231"/>
        <end position="384"/>
    </location>
</feature>
<dbReference type="SMART" id="SM00487">
    <property type="entry name" value="DEXDc"/>
    <property type="match status" value="1"/>
</dbReference>
<name>A0A238W712_9FLAO</name>
<organism evidence="15 16">
    <name type="scientific">Lutibacter agarilyticus</name>
    <dbReference type="NCBI Taxonomy" id="1109740"/>
    <lineage>
        <taxon>Bacteria</taxon>
        <taxon>Pseudomonadati</taxon>
        <taxon>Bacteroidota</taxon>
        <taxon>Flavobacteriia</taxon>
        <taxon>Flavobacteriales</taxon>
        <taxon>Flavobacteriaceae</taxon>
        <taxon>Lutibacter</taxon>
    </lineage>
</organism>
<reference evidence="15 16" key="1">
    <citation type="submission" date="2017-06" db="EMBL/GenBank/DDBJ databases">
        <authorList>
            <person name="Kim H.J."/>
            <person name="Triplett B.A."/>
        </authorList>
    </citation>
    <scope>NUCLEOTIDE SEQUENCE [LARGE SCALE GENOMIC DNA]</scope>
    <source>
        <strain evidence="15 16">DSM 29150</strain>
    </source>
</reference>
<dbReference type="SMART" id="SM00490">
    <property type="entry name" value="HELICc"/>
    <property type="match status" value="1"/>
</dbReference>
<keyword evidence="4" id="KW-0378">Hydrolase</keyword>
<keyword evidence="5 15" id="KW-0347">Helicase</keyword>
<dbReference type="Proteomes" id="UP000198384">
    <property type="component" value="Unassembled WGS sequence"/>
</dbReference>
<dbReference type="PROSITE" id="PS51195">
    <property type="entry name" value="Q_MOTIF"/>
    <property type="match status" value="1"/>
</dbReference>
<dbReference type="InterPro" id="IPR001650">
    <property type="entry name" value="Helicase_C-like"/>
</dbReference>
<gene>
    <name evidence="15" type="ORF">SAMN06265371_102462</name>
</gene>
<keyword evidence="3" id="KW-0547">Nucleotide-binding</keyword>
<dbReference type="FunFam" id="3.40.50.300:FF:000108">
    <property type="entry name" value="ATP-dependent RNA helicase RhlE"/>
    <property type="match status" value="1"/>
</dbReference>
<dbReference type="InterPro" id="IPR014001">
    <property type="entry name" value="Helicase_ATP-bd"/>
</dbReference>
<feature type="short sequence motif" description="Q motif" evidence="10">
    <location>
        <begin position="1"/>
        <end position="29"/>
    </location>
</feature>
<dbReference type="InterPro" id="IPR050079">
    <property type="entry name" value="DEAD_box_RNA_helicase"/>
</dbReference>
<dbReference type="EC" id="3.6.4.13" evidence="1"/>
<evidence type="ECO:0000259" key="13">
    <source>
        <dbReference type="PROSITE" id="PS51194"/>
    </source>
</evidence>
<comment type="catalytic activity">
    <reaction evidence="8">
        <text>ATP + H2O = ADP + phosphate + H(+)</text>
        <dbReference type="Rhea" id="RHEA:13065"/>
        <dbReference type="ChEBI" id="CHEBI:15377"/>
        <dbReference type="ChEBI" id="CHEBI:15378"/>
        <dbReference type="ChEBI" id="CHEBI:30616"/>
        <dbReference type="ChEBI" id="CHEBI:43474"/>
        <dbReference type="ChEBI" id="CHEBI:456216"/>
        <dbReference type="EC" id="3.6.4.13"/>
    </reaction>
</comment>
<feature type="domain" description="Helicase ATP-binding" evidence="12">
    <location>
        <begin position="32"/>
        <end position="208"/>
    </location>
</feature>
<evidence type="ECO:0000256" key="3">
    <source>
        <dbReference type="ARBA" id="ARBA00022741"/>
    </source>
</evidence>
<dbReference type="CDD" id="cd18787">
    <property type="entry name" value="SF2_C_DEAD"/>
    <property type="match status" value="1"/>
</dbReference>
<evidence type="ECO:0000256" key="6">
    <source>
        <dbReference type="ARBA" id="ARBA00022840"/>
    </source>
</evidence>
<dbReference type="PANTHER" id="PTHR47959">
    <property type="entry name" value="ATP-DEPENDENT RNA HELICASE RHLE-RELATED"/>
    <property type="match status" value="1"/>
</dbReference>
<feature type="region of interest" description="Disordered" evidence="11">
    <location>
        <begin position="379"/>
        <end position="425"/>
    </location>
</feature>
<dbReference type="GO" id="GO:0042255">
    <property type="term" value="P:ribosome assembly"/>
    <property type="evidence" value="ECO:0007669"/>
    <property type="project" value="UniProtKB-ARBA"/>
</dbReference>
<dbReference type="AlphaFoldDB" id="A0A238W712"/>
<evidence type="ECO:0000259" key="14">
    <source>
        <dbReference type="PROSITE" id="PS51195"/>
    </source>
</evidence>
<dbReference type="Pfam" id="PF00271">
    <property type="entry name" value="Helicase_C"/>
    <property type="match status" value="1"/>
</dbReference>
<dbReference type="RefSeq" id="WP_089380636.1">
    <property type="nucleotide sequence ID" value="NZ_FZNT01000002.1"/>
</dbReference>
<dbReference type="CDD" id="cd00268">
    <property type="entry name" value="DEADc"/>
    <property type="match status" value="1"/>
</dbReference>
<dbReference type="GO" id="GO:0003724">
    <property type="term" value="F:RNA helicase activity"/>
    <property type="evidence" value="ECO:0007669"/>
    <property type="project" value="UniProtKB-EC"/>
</dbReference>
<dbReference type="PANTHER" id="PTHR47959:SF13">
    <property type="entry name" value="ATP-DEPENDENT RNA HELICASE RHLE"/>
    <property type="match status" value="1"/>
</dbReference>
<evidence type="ECO:0000256" key="1">
    <source>
        <dbReference type="ARBA" id="ARBA00012552"/>
    </source>
</evidence>
<proteinExistence type="inferred from homology"/>
<dbReference type="Gene3D" id="3.40.50.300">
    <property type="entry name" value="P-loop containing nucleotide triphosphate hydrolases"/>
    <property type="match status" value="2"/>
</dbReference>
<dbReference type="GO" id="GO:0016787">
    <property type="term" value="F:hydrolase activity"/>
    <property type="evidence" value="ECO:0007669"/>
    <property type="project" value="UniProtKB-KW"/>
</dbReference>
<evidence type="ECO:0000256" key="10">
    <source>
        <dbReference type="PROSITE-ProRule" id="PRU00552"/>
    </source>
</evidence>
<comment type="similarity">
    <text evidence="7">Belongs to the DEAD box helicase family.</text>
</comment>
<evidence type="ECO:0000256" key="11">
    <source>
        <dbReference type="SAM" id="MobiDB-lite"/>
    </source>
</evidence>
<evidence type="ECO:0000259" key="12">
    <source>
        <dbReference type="PROSITE" id="PS51192"/>
    </source>
</evidence>
<evidence type="ECO:0000313" key="15">
    <source>
        <dbReference type="EMBL" id="SNR41983.1"/>
    </source>
</evidence>
<dbReference type="PROSITE" id="PS51192">
    <property type="entry name" value="HELICASE_ATP_BIND_1"/>
    <property type="match status" value="1"/>
</dbReference>
<evidence type="ECO:0000256" key="9">
    <source>
        <dbReference type="ARBA" id="ARBA00074363"/>
    </source>
</evidence>
<dbReference type="GO" id="GO:0005524">
    <property type="term" value="F:ATP binding"/>
    <property type="evidence" value="ECO:0007669"/>
    <property type="project" value="UniProtKB-KW"/>
</dbReference>
<sequence>MTFKELGIIEPILKSLDDVGYTNPTPVQEQSIPILLNRKDLLGCAQTGTGKTAAFTIPIIQHLYNGIQELKGKRKIKALIVTPTRELAIQINDNITAYSKYTNIKNTVIFGGVKQHAQTDALRRGVDILVATPGRLLDLISQGYISLNDIKFFVLDEADQMLDMGFIHDIKKIIVKLPAKRQSLFFSATMPASIVELSSKILGKYEKVTIKPKQATAEKVAQAVYFVSKPNKAKLLIHLIEENPDASVLVFSRTKHGADKVVRMLAKSQIKSAAIHGNKSQGARQRALGHFKDGELNVLIATDIAARGIDISDLSLVINYDLPNIPETYVHRIGRTGRAKASGIALSFCNQEEKEYLKDIQKLINQQIPVIKEHPFPLDENEEIPLAAKPTKNQRKKKNRTAGNKPKEGEAAKKPKRKFYGRKPR</sequence>
<protein>
    <recommendedName>
        <fullName evidence="9">DEAD-box ATP-dependent RNA helicase RhpA</fullName>
        <ecNumber evidence="1">3.6.4.13</ecNumber>
    </recommendedName>
</protein>
<keyword evidence="6" id="KW-0067">ATP-binding</keyword>
<dbReference type="PROSITE" id="PS51194">
    <property type="entry name" value="HELICASE_CTER"/>
    <property type="match status" value="1"/>
</dbReference>
<dbReference type="EMBL" id="FZNT01000002">
    <property type="protein sequence ID" value="SNR41983.1"/>
    <property type="molecule type" value="Genomic_DNA"/>
</dbReference>
<keyword evidence="2" id="KW-0963">Cytoplasm</keyword>
<dbReference type="InterPro" id="IPR014014">
    <property type="entry name" value="RNA_helicase_DEAD_Q_motif"/>
</dbReference>
<keyword evidence="16" id="KW-1185">Reference proteome</keyword>
<accession>A0A238W712</accession>
<dbReference type="GO" id="GO:0003676">
    <property type="term" value="F:nucleic acid binding"/>
    <property type="evidence" value="ECO:0007669"/>
    <property type="project" value="InterPro"/>
</dbReference>
<evidence type="ECO:0000256" key="4">
    <source>
        <dbReference type="ARBA" id="ARBA00022801"/>
    </source>
</evidence>